<name>A0A9P6H2D1_9MICR</name>
<evidence type="ECO:0000313" key="1">
    <source>
        <dbReference type="EMBL" id="KAF9764835.1"/>
    </source>
</evidence>
<feature type="non-terminal residue" evidence="1">
    <location>
        <position position="299"/>
    </location>
</feature>
<dbReference type="Proteomes" id="UP000740883">
    <property type="component" value="Unassembled WGS sequence"/>
</dbReference>
<accession>A0A9P6H2D1</accession>
<comment type="caution">
    <text evidence="1">The sequence shown here is derived from an EMBL/GenBank/DDBJ whole genome shotgun (WGS) entry which is preliminary data.</text>
</comment>
<evidence type="ECO:0000313" key="2">
    <source>
        <dbReference type="Proteomes" id="UP000740883"/>
    </source>
</evidence>
<proteinExistence type="predicted"/>
<gene>
    <name evidence="1" type="ORF">NGRA_0217</name>
</gene>
<dbReference type="EMBL" id="SBJO01000007">
    <property type="protein sequence ID" value="KAF9764835.1"/>
    <property type="molecule type" value="Genomic_DNA"/>
</dbReference>
<reference evidence="1 2" key="1">
    <citation type="journal article" date="2020" name="Genome Biol. Evol.">
        <title>Comparative genomics of strictly vertically transmitted, feminizing microsporidia endosymbionts of amphipod crustaceans.</title>
        <authorList>
            <person name="Cormier A."/>
            <person name="Chebbi M.A."/>
            <person name="Giraud I."/>
            <person name="Wattier R."/>
            <person name="Teixeira M."/>
            <person name="Gilbert C."/>
            <person name="Rigaud T."/>
            <person name="Cordaux R."/>
        </authorList>
    </citation>
    <scope>NUCLEOTIDE SEQUENCE [LARGE SCALE GENOMIC DNA]</scope>
    <source>
        <strain evidence="1 2">Ou3-Ou53</strain>
    </source>
</reference>
<sequence>MNREEENSTFHEAKEHFKEVKERLKRKETDEKIIVYEDKTLDPSSNIINTSIVVTENNSYEILERCLTHILETIYAITNNAVYANIQKEYSGLCTMDRIEQKTELILKTISDSLKVLKASNDVVYNVIYKMDTVCKEIVLSNSDLLAIVQQILLKFCEVGDLLDYKQSETTINALFDMSKLIYIYKSKIKELTCDEIQTVREIVEVDDSLESLCDGSLDIPYTDWTTWIGTFIEEKKESFEGTPIKKKCVRKIKEEKVERMSVDNIFSFKEIEERVLLKPIDNFINKSIDKPIDKPIDK</sequence>
<dbReference type="AlphaFoldDB" id="A0A9P6H2D1"/>
<keyword evidence="2" id="KW-1185">Reference proteome</keyword>
<organism evidence="1 2">
    <name type="scientific">Nosema granulosis</name>
    <dbReference type="NCBI Taxonomy" id="83296"/>
    <lineage>
        <taxon>Eukaryota</taxon>
        <taxon>Fungi</taxon>
        <taxon>Fungi incertae sedis</taxon>
        <taxon>Microsporidia</taxon>
        <taxon>Nosematidae</taxon>
        <taxon>Nosema</taxon>
    </lineage>
</organism>
<protein>
    <submittedName>
        <fullName evidence="1">Uncharacterized protein</fullName>
    </submittedName>
</protein>